<accession>C7XUS2</accession>
<dbReference type="AlphaFoldDB" id="C7XUS2"/>
<reference evidence="1 2" key="1">
    <citation type="submission" date="2009-06" db="EMBL/GenBank/DDBJ databases">
        <title>The Genome Sequence of Lactobacillus coleohominis strain 101-4-CHN.</title>
        <authorList>
            <consortium name="The Broad Institute Genome Sequencing Platform"/>
            <person name="Ward D."/>
            <person name="Young S.K."/>
            <person name="Zeng Q."/>
            <person name="Koehrsen M."/>
            <person name="Alvarado L."/>
            <person name="Berlin A."/>
            <person name="Borenstein D."/>
            <person name="Chen Z."/>
            <person name="Engels R."/>
            <person name="Freedman E."/>
            <person name="Gellesch M."/>
            <person name="Goldberg J."/>
            <person name="Griggs A."/>
            <person name="Gujja S."/>
            <person name="Heiman D."/>
            <person name="Hepburn T."/>
            <person name="Howarth C."/>
            <person name="Jen D."/>
            <person name="Larson L."/>
            <person name="Lewis B."/>
            <person name="Mehta T."/>
            <person name="Park D."/>
            <person name="Pearson M."/>
            <person name="Roberts A."/>
            <person name="Saif S."/>
            <person name="Shea T."/>
            <person name="Shenoy N."/>
            <person name="Sisk P."/>
            <person name="Stolte C."/>
            <person name="Sykes S."/>
            <person name="Walk T."/>
            <person name="White J."/>
            <person name="Yandava C."/>
            <person name="Liu Y."/>
            <person name="Xu Q."/>
            <person name="Lander E."/>
            <person name="Nusbaum C."/>
            <person name="Galagan J."/>
            <person name="Birren B."/>
        </authorList>
    </citation>
    <scope>NUCLEOTIDE SEQUENCE [LARGE SCALE GENOMIC DNA]</scope>
    <source>
        <strain evidence="1 2">101-4-CHN</strain>
    </source>
</reference>
<evidence type="ECO:0000313" key="1">
    <source>
        <dbReference type="EMBL" id="EEU31033.1"/>
    </source>
</evidence>
<evidence type="ECO:0000313" key="2">
    <source>
        <dbReference type="Proteomes" id="UP000003987"/>
    </source>
</evidence>
<dbReference type="STRING" id="575594.HMPREF0501_00438"/>
<organism evidence="1 2">
    <name type="scientific">Limosilactobacillus coleohominis 101-4-CHN</name>
    <dbReference type="NCBI Taxonomy" id="575594"/>
    <lineage>
        <taxon>Bacteria</taxon>
        <taxon>Bacillati</taxon>
        <taxon>Bacillota</taxon>
        <taxon>Bacilli</taxon>
        <taxon>Lactobacillales</taxon>
        <taxon>Lactobacillaceae</taxon>
        <taxon>Limosilactobacillus</taxon>
    </lineage>
</organism>
<dbReference type="EMBL" id="GG698802">
    <property type="protein sequence ID" value="EEU31033.1"/>
    <property type="molecule type" value="Genomic_DNA"/>
</dbReference>
<protein>
    <submittedName>
        <fullName evidence="1">Uncharacterized protein</fullName>
    </submittedName>
</protein>
<dbReference type="RefSeq" id="WP_006916218.1">
    <property type="nucleotide sequence ID" value="NZ_GG698802.1"/>
</dbReference>
<dbReference type="Proteomes" id="UP000003987">
    <property type="component" value="Unassembled WGS sequence"/>
</dbReference>
<dbReference type="HOGENOM" id="CLU_1729024_0_0_9"/>
<name>C7XUS2_9LACO</name>
<keyword evidence="2" id="KW-1185">Reference proteome</keyword>
<sequence length="151" mass="16914">MSDYSKLKLAHGELPWDPKYNGLVDAVSDLSEQYQGSESTANVTPLSGVTIDQSAIKIRKLKFKDVTVVFFNIYIGKVNAKQWQSVPVLSIPASFLDGHSKVENYSSYQHTDDAKEFTYDCNANGTINIFPRTANFENQDLYVLGTLMAYD</sequence>
<proteinExistence type="predicted"/>
<gene>
    <name evidence="1" type="ORF">HMPREF0501_00438</name>
</gene>